<comment type="caution">
    <text evidence="2">The sequence shown here is derived from an EMBL/GenBank/DDBJ whole genome shotgun (WGS) entry which is preliminary data.</text>
</comment>
<sequence length="30" mass="3139">VVDAVAVVHAAILRMQAILLPVQTLVFGGH</sequence>
<dbReference type="EMBL" id="JBEPSM010000007">
    <property type="protein sequence ID" value="MET4636742.1"/>
    <property type="molecule type" value="Genomic_DNA"/>
</dbReference>
<evidence type="ECO:0000313" key="1">
    <source>
        <dbReference type="EMBL" id="MET4636070.1"/>
    </source>
</evidence>
<reference evidence="2 3" key="1">
    <citation type="submission" date="2024-06" db="EMBL/GenBank/DDBJ databases">
        <title>Sorghum-associated microbial communities from plants grown in Nebraska, USA.</title>
        <authorList>
            <person name="Schachtman D."/>
        </authorList>
    </citation>
    <scope>NUCLEOTIDE SEQUENCE [LARGE SCALE GENOMIC DNA]</scope>
    <source>
        <strain evidence="2 3">3207</strain>
    </source>
</reference>
<dbReference type="EMBL" id="JBEPSM010000004">
    <property type="protein sequence ID" value="MET4636070.1"/>
    <property type="molecule type" value="Genomic_DNA"/>
</dbReference>
<feature type="non-terminal residue" evidence="2">
    <location>
        <position position="1"/>
    </location>
</feature>
<gene>
    <name evidence="1" type="ORF">ABIE08_004028</name>
    <name evidence="2" type="ORF">ABIE08_004707</name>
</gene>
<evidence type="ECO:0000313" key="2">
    <source>
        <dbReference type="EMBL" id="MET4636742.1"/>
    </source>
</evidence>
<keyword evidence="3" id="KW-1185">Reference proteome</keyword>
<evidence type="ECO:0000313" key="3">
    <source>
        <dbReference type="Proteomes" id="UP001549321"/>
    </source>
</evidence>
<protein>
    <submittedName>
        <fullName evidence="2">Uncharacterized protein</fullName>
    </submittedName>
</protein>
<proteinExistence type="predicted"/>
<organism evidence="2 3">
    <name type="scientific">Kaistia defluvii</name>
    <dbReference type="NCBI Taxonomy" id="410841"/>
    <lineage>
        <taxon>Bacteria</taxon>
        <taxon>Pseudomonadati</taxon>
        <taxon>Pseudomonadota</taxon>
        <taxon>Alphaproteobacteria</taxon>
        <taxon>Hyphomicrobiales</taxon>
        <taxon>Kaistiaceae</taxon>
        <taxon>Kaistia</taxon>
    </lineage>
</organism>
<dbReference type="Proteomes" id="UP001549321">
    <property type="component" value="Unassembled WGS sequence"/>
</dbReference>
<name>A0ABV2R626_9HYPH</name>
<accession>A0ABV2R626</accession>